<sequence>MDFDGVEVVAPFIRIVSGNAVAGDGVGQYHDTVAFRVQRQRDGRSTGACRPRNLLDLAKVIEIVFYRAALFGQQFTRLRVLKGADPR</sequence>
<reference evidence="3 4" key="1">
    <citation type="submission" date="2015-03" db="EMBL/GenBank/DDBJ databases">
        <authorList>
            <consortium name="Pathogen Informatics"/>
        </authorList>
    </citation>
    <scope>NUCLEOTIDE SEQUENCE [LARGE SCALE GENOMIC DNA]</scope>
    <source>
        <strain evidence="1 3">3476</strain>
        <strain evidence="2 4">A1104</strain>
    </source>
</reference>
<evidence type="ECO:0000313" key="2">
    <source>
        <dbReference type="EMBL" id="CNV11455.1"/>
    </source>
</evidence>
<gene>
    <name evidence="2" type="ORF">ERS008198_04387</name>
    <name evidence="1" type="ORF">ERS008202_03410</name>
</gene>
<dbReference type="Proteomes" id="UP000041314">
    <property type="component" value="Unassembled WGS sequence"/>
</dbReference>
<organism evidence="1 3">
    <name type="scientific">Salmonella enterica subsp. enterica serovar Bovismorbificans</name>
    <dbReference type="NCBI Taxonomy" id="58097"/>
    <lineage>
        <taxon>Bacteria</taxon>
        <taxon>Pseudomonadati</taxon>
        <taxon>Pseudomonadota</taxon>
        <taxon>Gammaproteobacteria</taxon>
        <taxon>Enterobacterales</taxon>
        <taxon>Enterobacteriaceae</taxon>
        <taxon>Salmonella</taxon>
    </lineage>
</organism>
<evidence type="ECO:0000313" key="1">
    <source>
        <dbReference type="EMBL" id="CNU73133.1"/>
    </source>
</evidence>
<accession>A0A655DM00</accession>
<evidence type="ECO:0000313" key="3">
    <source>
        <dbReference type="Proteomes" id="UP000039541"/>
    </source>
</evidence>
<dbReference type="EMBL" id="CQPA01000058">
    <property type="protein sequence ID" value="CNV11455.1"/>
    <property type="molecule type" value="Genomic_DNA"/>
</dbReference>
<dbReference type="AlphaFoldDB" id="A0A655DM00"/>
<dbReference type="Proteomes" id="UP000039541">
    <property type="component" value="Unassembled WGS sequence"/>
</dbReference>
<name>A0A655DM00_SALET</name>
<evidence type="ECO:0000313" key="4">
    <source>
        <dbReference type="Proteomes" id="UP000041314"/>
    </source>
</evidence>
<proteinExistence type="predicted"/>
<protein>
    <submittedName>
        <fullName evidence="1">Uncharacterized protein</fullName>
    </submittedName>
</protein>
<dbReference type="EMBL" id="CQPC01000052">
    <property type="protein sequence ID" value="CNU73133.1"/>
    <property type="molecule type" value="Genomic_DNA"/>
</dbReference>